<evidence type="ECO:0000313" key="1">
    <source>
        <dbReference type="EMBL" id="KAF5701892.1"/>
    </source>
</evidence>
<gene>
    <name evidence="1" type="ORF">FMUND_13725</name>
</gene>
<accession>A0A8H6D3Y9</accession>
<keyword evidence="2" id="KW-1185">Reference proteome</keyword>
<reference evidence="1 2" key="1">
    <citation type="submission" date="2020-05" db="EMBL/GenBank/DDBJ databases">
        <title>Identification and distribution of gene clusters putatively required for synthesis of sphingolipid metabolism inhibitors in phylogenetically diverse species of the filamentous fungus Fusarium.</title>
        <authorList>
            <person name="Kim H.-S."/>
            <person name="Busman M."/>
            <person name="Brown D.W."/>
            <person name="Divon H."/>
            <person name="Uhlig S."/>
            <person name="Proctor R.H."/>
        </authorList>
    </citation>
    <scope>NUCLEOTIDE SEQUENCE [LARGE SCALE GENOMIC DNA]</scope>
    <source>
        <strain evidence="1 2">NRRL 66235</strain>
    </source>
</reference>
<dbReference type="AlphaFoldDB" id="A0A8H6D3Y9"/>
<name>A0A8H6D3Y9_9HYPO</name>
<organism evidence="1 2">
    <name type="scientific">Fusarium mundagurra</name>
    <dbReference type="NCBI Taxonomy" id="1567541"/>
    <lineage>
        <taxon>Eukaryota</taxon>
        <taxon>Fungi</taxon>
        <taxon>Dikarya</taxon>
        <taxon>Ascomycota</taxon>
        <taxon>Pezizomycotina</taxon>
        <taxon>Sordariomycetes</taxon>
        <taxon>Hypocreomycetidae</taxon>
        <taxon>Hypocreales</taxon>
        <taxon>Nectriaceae</taxon>
        <taxon>Fusarium</taxon>
        <taxon>Fusarium fujikuroi species complex</taxon>
    </lineage>
</organism>
<dbReference type="EMBL" id="JAAOAN010000653">
    <property type="protein sequence ID" value="KAF5701892.1"/>
    <property type="molecule type" value="Genomic_DNA"/>
</dbReference>
<protein>
    <submittedName>
        <fullName evidence="1">Uncharacterized protein</fullName>
    </submittedName>
</protein>
<proteinExistence type="predicted"/>
<dbReference type="Proteomes" id="UP000544331">
    <property type="component" value="Unassembled WGS sequence"/>
</dbReference>
<sequence>MRPIPPPYLRHTLPSIDNHPLEPDRVTLAKMTTYIALRPNLLQASRAKCVDEAAIATGTGTDFYPTRCSDLDAIRFHDTLRSKQYYTRESRDELIHAADLSYEEPETSLRFAVRSVDLVAHPRASDFGAREKITTEYMPLRLNHRFQMNGLCA</sequence>
<comment type="caution">
    <text evidence="1">The sequence shown here is derived from an EMBL/GenBank/DDBJ whole genome shotgun (WGS) entry which is preliminary data.</text>
</comment>
<evidence type="ECO:0000313" key="2">
    <source>
        <dbReference type="Proteomes" id="UP000544331"/>
    </source>
</evidence>